<protein>
    <submittedName>
        <fullName evidence="1">Uncharacterized protein</fullName>
    </submittedName>
</protein>
<organism evidence="1 2">
    <name type="scientific">Novosphingobium fuchskuhlense</name>
    <dbReference type="NCBI Taxonomy" id="1117702"/>
    <lineage>
        <taxon>Bacteria</taxon>
        <taxon>Pseudomonadati</taxon>
        <taxon>Pseudomonadota</taxon>
        <taxon>Alphaproteobacteria</taxon>
        <taxon>Sphingomonadales</taxon>
        <taxon>Sphingomonadaceae</taxon>
        <taxon>Novosphingobium</taxon>
    </lineage>
</organism>
<dbReference type="STRING" id="1117702.AQZ52_05420"/>
<evidence type="ECO:0000313" key="1">
    <source>
        <dbReference type="EMBL" id="KUR73177.1"/>
    </source>
</evidence>
<dbReference type="Proteomes" id="UP000058012">
    <property type="component" value="Unassembled WGS sequence"/>
</dbReference>
<dbReference type="OrthoDB" id="6637890at2"/>
<reference evidence="1 2" key="1">
    <citation type="submission" date="2015-10" db="EMBL/GenBank/DDBJ databases">
        <title>Draft genome sequence of Novosphingobium fuchskuhlense DSM 25065 isolated from a surface water sample of the southwest basin of Lake Grosse Fuchskuhle.</title>
        <authorList>
            <person name="Ruckert C."/>
            <person name="Winkler A."/>
            <person name="Glaeser J."/>
            <person name="Grossart H.-P."/>
            <person name="Kalinowski J."/>
            <person name="Glaeser S."/>
        </authorList>
    </citation>
    <scope>NUCLEOTIDE SEQUENCE [LARGE SCALE GENOMIC DNA]</scope>
    <source>
        <strain evidence="1 2">FNE08-7</strain>
    </source>
</reference>
<dbReference type="RefSeq" id="WP_067909483.1">
    <property type="nucleotide sequence ID" value="NZ_KQ954244.1"/>
</dbReference>
<name>A0A124JWC2_9SPHN</name>
<keyword evidence="2" id="KW-1185">Reference proteome</keyword>
<proteinExistence type="predicted"/>
<comment type="caution">
    <text evidence="1">The sequence shown here is derived from an EMBL/GenBank/DDBJ whole genome shotgun (WGS) entry which is preliminary data.</text>
</comment>
<accession>A0A124JWC2</accession>
<dbReference type="EMBL" id="LLZS01000003">
    <property type="protein sequence ID" value="KUR73177.1"/>
    <property type="molecule type" value="Genomic_DNA"/>
</dbReference>
<gene>
    <name evidence="1" type="ORF">AQZ52_05420</name>
</gene>
<sequence>MFKIEGLEKLQRQIAEAERAFAEVDGELGSVSFNPENPESIEAAIVSMEQMIDGRLGPYANNPLVGPMIDEMKDKYRTAIIDRAAEARLGGAPDDGE</sequence>
<dbReference type="AlphaFoldDB" id="A0A124JWC2"/>
<evidence type="ECO:0000313" key="2">
    <source>
        <dbReference type="Proteomes" id="UP000058012"/>
    </source>
</evidence>